<dbReference type="EMBL" id="CAJVPP010014336">
    <property type="protein sequence ID" value="CAG8723830.1"/>
    <property type="molecule type" value="Genomic_DNA"/>
</dbReference>
<evidence type="ECO:0000313" key="3">
    <source>
        <dbReference type="Proteomes" id="UP000789375"/>
    </source>
</evidence>
<feature type="non-terminal residue" evidence="2">
    <location>
        <position position="1"/>
    </location>
</feature>
<dbReference type="Proteomes" id="UP000789375">
    <property type="component" value="Unassembled WGS sequence"/>
</dbReference>
<sequence length="72" mass="8226">SSDNNREDIIHLDQILNLDIPEILKDLDELIEDLNIDLEEETNDDNDVKNDTIEANSAGKDWDSNLVVEAYL</sequence>
<gene>
    <name evidence="2" type="ORF">FMOSSE_LOCUS15193</name>
</gene>
<reference evidence="2" key="1">
    <citation type="submission" date="2021-06" db="EMBL/GenBank/DDBJ databases">
        <authorList>
            <person name="Kallberg Y."/>
            <person name="Tangrot J."/>
            <person name="Rosling A."/>
        </authorList>
    </citation>
    <scope>NUCLEOTIDE SEQUENCE</scope>
    <source>
        <strain evidence="2">87-6 pot B 2015</strain>
    </source>
</reference>
<feature type="coiled-coil region" evidence="1">
    <location>
        <begin position="24"/>
        <end position="51"/>
    </location>
</feature>
<proteinExistence type="predicted"/>
<evidence type="ECO:0000313" key="2">
    <source>
        <dbReference type="EMBL" id="CAG8723830.1"/>
    </source>
</evidence>
<dbReference type="AlphaFoldDB" id="A0A9N9ND75"/>
<comment type="caution">
    <text evidence="2">The sequence shown here is derived from an EMBL/GenBank/DDBJ whole genome shotgun (WGS) entry which is preliminary data.</text>
</comment>
<organism evidence="2 3">
    <name type="scientific">Funneliformis mosseae</name>
    <name type="common">Endomycorrhizal fungus</name>
    <name type="synonym">Glomus mosseae</name>
    <dbReference type="NCBI Taxonomy" id="27381"/>
    <lineage>
        <taxon>Eukaryota</taxon>
        <taxon>Fungi</taxon>
        <taxon>Fungi incertae sedis</taxon>
        <taxon>Mucoromycota</taxon>
        <taxon>Glomeromycotina</taxon>
        <taxon>Glomeromycetes</taxon>
        <taxon>Glomerales</taxon>
        <taxon>Glomeraceae</taxon>
        <taxon>Funneliformis</taxon>
    </lineage>
</organism>
<evidence type="ECO:0000256" key="1">
    <source>
        <dbReference type="SAM" id="Coils"/>
    </source>
</evidence>
<protein>
    <submittedName>
        <fullName evidence="2">4809_t:CDS:1</fullName>
    </submittedName>
</protein>
<name>A0A9N9ND75_FUNMO</name>
<keyword evidence="1" id="KW-0175">Coiled coil</keyword>
<keyword evidence="3" id="KW-1185">Reference proteome</keyword>
<accession>A0A9N9ND75</accession>